<comment type="caution">
    <text evidence="1">The sequence shown here is derived from an EMBL/GenBank/DDBJ whole genome shotgun (WGS) entry which is preliminary data.</text>
</comment>
<reference evidence="1" key="1">
    <citation type="journal article" date="2014" name="Front. Microbiol.">
        <title>High frequency of phylogenetically diverse reductive dehalogenase-homologous genes in deep subseafloor sedimentary metagenomes.</title>
        <authorList>
            <person name="Kawai M."/>
            <person name="Futagami T."/>
            <person name="Toyoda A."/>
            <person name="Takaki Y."/>
            <person name="Nishi S."/>
            <person name="Hori S."/>
            <person name="Arai W."/>
            <person name="Tsubouchi T."/>
            <person name="Morono Y."/>
            <person name="Uchiyama I."/>
            <person name="Ito T."/>
            <person name="Fujiyama A."/>
            <person name="Inagaki F."/>
            <person name="Takami H."/>
        </authorList>
    </citation>
    <scope>NUCLEOTIDE SEQUENCE</scope>
    <source>
        <strain evidence="1">Expedition CK06-06</strain>
    </source>
</reference>
<dbReference type="AlphaFoldDB" id="X0UTK8"/>
<dbReference type="EMBL" id="BARS01021924">
    <property type="protein sequence ID" value="GAG09189.1"/>
    <property type="molecule type" value="Genomic_DNA"/>
</dbReference>
<evidence type="ECO:0000313" key="1">
    <source>
        <dbReference type="EMBL" id="GAG09189.1"/>
    </source>
</evidence>
<protein>
    <submittedName>
        <fullName evidence="1">Uncharacterized protein</fullName>
    </submittedName>
</protein>
<organism evidence="1">
    <name type="scientific">marine sediment metagenome</name>
    <dbReference type="NCBI Taxonomy" id="412755"/>
    <lineage>
        <taxon>unclassified sequences</taxon>
        <taxon>metagenomes</taxon>
        <taxon>ecological metagenomes</taxon>
    </lineage>
</organism>
<accession>X0UTK8</accession>
<proteinExistence type="predicted"/>
<name>X0UTK8_9ZZZZ</name>
<feature type="non-terminal residue" evidence="1">
    <location>
        <position position="1"/>
    </location>
</feature>
<sequence length="271" mass="29967">YKMIGIFKVGSRWHDKNSARHLLSWNTYDPVEFRADTAHITDRERTSFVVLRFTGDYDKEDLNLKRYLVGSDGRRRDYFLDFELLGLPPTILDDVYNKDKAVDIVDLHVSLDNLIRNKESHVYARSDKLLLRGSIESGTHQIGTGGGADYATIITFEADIGATQDGNLKGEHQDEETACGALVTFEHDSNGHDCIFTAEAGAEHTAAVYGNGARINMGTSGDYIRIDTKKFEFSIIAIDAAGTNNRGVQVVATAGSTSRLINRCLIKGDSN</sequence>
<gene>
    <name evidence="1" type="ORF">S01H1_35122</name>
</gene>
<feature type="non-terminal residue" evidence="1">
    <location>
        <position position="271"/>
    </location>
</feature>